<sequence length="169" mass="18478">MRRFAFFAPLAAAAAVASLAHAEPTDQPAEVQVSVEIGGDLIKDAPKLGQRDVDYQRDELAQAVSRALNHAGTYPGAQVRLVLTDLKPNHPTMQQTVDRPGLSMMDSVSIGGATIEGEIITADGRRLPVQYSRYSTSIADVHGFNTWEEADRAYDDFARNLVRGRLVER</sequence>
<evidence type="ECO:0008006" key="4">
    <source>
        <dbReference type="Google" id="ProtNLM"/>
    </source>
</evidence>
<keyword evidence="1" id="KW-0732">Signal</keyword>
<dbReference type="EMBL" id="CP062222">
    <property type="protein sequence ID" value="QTC91870.1"/>
    <property type="molecule type" value="Genomic_DNA"/>
</dbReference>
<gene>
    <name evidence="2" type="ORF">IFJ75_02770</name>
</gene>
<evidence type="ECO:0000313" key="2">
    <source>
        <dbReference type="EMBL" id="QTC91870.1"/>
    </source>
</evidence>
<proteinExistence type="predicted"/>
<dbReference type="AlphaFoldDB" id="A0A975GYR4"/>
<reference evidence="2" key="1">
    <citation type="submission" date="2020-09" db="EMBL/GenBank/DDBJ databases">
        <title>Brevundimonas sp. LVF2 isolated from a puddle in Goettingen, Germany.</title>
        <authorList>
            <person name="Friedrich I."/>
            <person name="Klassen A."/>
            <person name="Hannes N."/>
            <person name="Schneider D."/>
            <person name="Hertel R."/>
            <person name="Daniel R."/>
        </authorList>
    </citation>
    <scope>NUCLEOTIDE SEQUENCE</scope>
    <source>
        <strain evidence="2">LVF2</strain>
    </source>
</reference>
<feature type="chain" id="PRO_5037907728" description="DUF3016 domain-containing protein" evidence="1">
    <location>
        <begin position="23"/>
        <end position="169"/>
    </location>
</feature>
<protein>
    <recommendedName>
        <fullName evidence="4">DUF3016 domain-containing protein</fullName>
    </recommendedName>
</protein>
<feature type="signal peptide" evidence="1">
    <location>
        <begin position="1"/>
        <end position="22"/>
    </location>
</feature>
<accession>A0A975GYR4</accession>
<dbReference type="Proteomes" id="UP000663918">
    <property type="component" value="Chromosome"/>
</dbReference>
<organism evidence="2 3">
    <name type="scientific">Brevundimonas goettingensis</name>
    <dbReference type="NCBI Taxonomy" id="2774190"/>
    <lineage>
        <taxon>Bacteria</taxon>
        <taxon>Pseudomonadati</taxon>
        <taxon>Pseudomonadota</taxon>
        <taxon>Alphaproteobacteria</taxon>
        <taxon>Caulobacterales</taxon>
        <taxon>Caulobacteraceae</taxon>
        <taxon>Brevundimonas</taxon>
    </lineage>
</organism>
<name>A0A975GYR4_9CAUL</name>
<keyword evidence="3" id="KW-1185">Reference proteome</keyword>
<evidence type="ECO:0000256" key="1">
    <source>
        <dbReference type="SAM" id="SignalP"/>
    </source>
</evidence>
<dbReference type="RefSeq" id="WP_207871054.1">
    <property type="nucleotide sequence ID" value="NZ_CP062222.1"/>
</dbReference>
<dbReference type="KEGG" id="bgoe:IFJ75_02770"/>
<evidence type="ECO:0000313" key="3">
    <source>
        <dbReference type="Proteomes" id="UP000663918"/>
    </source>
</evidence>